<dbReference type="EMBL" id="MZ443782">
    <property type="protein sequence ID" value="UAW96176.1"/>
    <property type="molecule type" value="Genomic_DNA"/>
</dbReference>
<proteinExistence type="predicted"/>
<reference evidence="2 3" key="1">
    <citation type="submission" date="2021-06" db="EMBL/GenBank/DDBJ databases">
        <title>Complete genome sequence of Erwinia phage pEa_SNUABM_16.</title>
        <authorList>
            <person name="Kim S.G."/>
            <person name="Park S.C."/>
        </authorList>
    </citation>
    <scope>NUCLEOTIDE SEQUENCE [LARGE SCALE GENOMIC DNA]</scope>
    <source>
        <strain evidence="3">pEa_SNUABM_16</strain>
    </source>
</reference>
<feature type="compositionally biased region" description="Basic residues" evidence="1">
    <location>
        <begin position="212"/>
        <end position="231"/>
    </location>
</feature>
<organism evidence="2 3">
    <name type="scientific">Erwinia phage pEa_SNUABM_16</name>
    <dbReference type="NCBI Taxonomy" id="2869544"/>
    <lineage>
        <taxon>Viruses</taxon>
        <taxon>Duplodnaviria</taxon>
        <taxon>Heunggongvirae</taxon>
        <taxon>Uroviricota</taxon>
        <taxon>Caudoviricetes</taxon>
        <taxon>Alexandravirus</taxon>
        <taxon>Alexandravirus SNUABM16</taxon>
    </lineage>
</organism>
<feature type="region of interest" description="Disordered" evidence="1">
    <location>
        <begin position="176"/>
        <end position="231"/>
    </location>
</feature>
<evidence type="ECO:0000313" key="2">
    <source>
        <dbReference type="EMBL" id="UAW96176.1"/>
    </source>
</evidence>
<sequence>MQEKIYYHGLNNTPLTKAQQDEMFRELNNMQNQRMREFARLLENDPRLVAQATGFHYDGSMFDLSALEERVHLPLHTLFTERGRDPIEQLSPTFRHGGTVRGVVHRYPRASDNLPKGDIRIDASQMKRCRENVRLDLNSDDLYRAMVMGLTGDPVGGNLVTIDSVVSDDIIAEFKTTGDPRGPQATGRALRVKRDSDWSAERRDRAATSAPVRKKLRSKTRAQKKARRKQR</sequence>
<evidence type="ECO:0000313" key="3">
    <source>
        <dbReference type="Proteomes" id="UP000827953"/>
    </source>
</evidence>
<accession>A0AAE9BUH8</accession>
<keyword evidence="3" id="KW-1185">Reference proteome</keyword>
<name>A0AAE9BUH8_9CAUD</name>
<protein>
    <submittedName>
        <fullName evidence="2">Uncharacterized protein</fullName>
    </submittedName>
</protein>
<evidence type="ECO:0000256" key="1">
    <source>
        <dbReference type="SAM" id="MobiDB-lite"/>
    </source>
</evidence>
<feature type="compositionally biased region" description="Basic and acidic residues" evidence="1">
    <location>
        <begin position="192"/>
        <end position="206"/>
    </location>
</feature>
<dbReference type="Proteomes" id="UP000827953">
    <property type="component" value="Segment"/>
</dbReference>
<gene>
    <name evidence="2" type="ORF">pEaSNUABM16_00032</name>
</gene>